<dbReference type="EMBL" id="CP024962">
    <property type="protein sequence ID" value="ATZ16477.1"/>
    <property type="molecule type" value="Genomic_DNA"/>
</dbReference>
<dbReference type="NCBIfam" id="TIGR00082">
    <property type="entry name" value="rbfA"/>
    <property type="match status" value="1"/>
</dbReference>
<organism evidence="3 4">
    <name type="scientific">Entomoplasma freundtii</name>
    <dbReference type="NCBI Taxonomy" id="74700"/>
    <lineage>
        <taxon>Bacteria</taxon>
        <taxon>Bacillati</taxon>
        <taxon>Mycoplasmatota</taxon>
        <taxon>Mollicutes</taxon>
        <taxon>Entomoplasmatales</taxon>
        <taxon>Entomoplasmataceae</taxon>
        <taxon>Entomoplasma</taxon>
    </lineage>
</organism>
<dbReference type="PROSITE" id="PS01319">
    <property type="entry name" value="RBFA"/>
    <property type="match status" value="1"/>
</dbReference>
<comment type="subunit">
    <text evidence="2">Monomer. Binds 30S ribosomal subunits, but not 50S ribosomal subunits or 70S ribosomes.</text>
</comment>
<comment type="function">
    <text evidence="2">One of several proteins that assist in the late maturation steps of the functional core of the 30S ribosomal subunit. Associates with free 30S ribosomal subunits (but not with 30S subunits that are part of 70S ribosomes or polysomes). Required for efficient processing of 16S rRNA. May interact with the 5'-terminal helix region of 16S rRNA.</text>
</comment>
<keyword evidence="1 2" id="KW-0690">Ribosome biogenesis</keyword>
<dbReference type="PANTHER" id="PTHR33515">
    <property type="entry name" value="RIBOSOME-BINDING FACTOR A, CHLOROPLASTIC-RELATED"/>
    <property type="match status" value="1"/>
</dbReference>
<evidence type="ECO:0000256" key="1">
    <source>
        <dbReference type="ARBA" id="ARBA00022517"/>
    </source>
</evidence>
<dbReference type="Pfam" id="PF02033">
    <property type="entry name" value="RBFA"/>
    <property type="match status" value="1"/>
</dbReference>
<dbReference type="KEGG" id="efr:EFREU_v1c04510"/>
<dbReference type="Proteomes" id="UP000232222">
    <property type="component" value="Chromosome"/>
</dbReference>
<proteinExistence type="inferred from homology"/>
<evidence type="ECO:0000313" key="3">
    <source>
        <dbReference type="EMBL" id="ATZ16477.1"/>
    </source>
</evidence>
<dbReference type="Gene3D" id="3.30.300.20">
    <property type="match status" value="1"/>
</dbReference>
<keyword evidence="2" id="KW-0963">Cytoplasm</keyword>
<reference evidence="3 4" key="1">
    <citation type="submission" date="2017-11" db="EMBL/GenBank/DDBJ databases">
        <title>Genome sequence of Entomoplasma freundtii BARC 318 (ATCC 51999).</title>
        <authorList>
            <person name="Lo W.-S."/>
            <person name="Gasparich G.E."/>
            <person name="Kuo C.-H."/>
        </authorList>
    </citation>
    <scope>NUCLEOTIDE SEQUENCE [LARGE SCALE GENOMIC DNA]</scope>
    <source>
        <strain evidence="3 4">BARC 318</strain>
    </source>
</reference>
<dbReference type="InterPro" id="IPR020053">
    <property type="entry name" value="Ribosome-bd_factorA_CS"/>
</dbReference>
<dbReference type="InterPro" id="IPR000238">
    <property type="entry name" value="RbfA"/>
</dbReference>
<gene>
    <name evidence="2 3" type="primary">rbfA</name>
    <name evidence="3" type="ORF">EFREU_v1c04510</name>
</gene>
<dbReference type="GO" id="GO:0030490">
    <property type="term" value="P:maturation of SSU-rRNA"/>
    <property type="evidence" value="ECO:0007669"/>
    <property type="project" value="UniProtKB-UniRule"/>
</dbReference>
<sequence length="115" mass="13219">MANSKVAARKESQILRELTLILNREFQNDYLNAVTISEVRLSRDNSIAKVFYSFIPYGESFTPKHVEHALNDAHKTIRMHLASKLKVRSVPDLVFVYDTSLQNANRIEEILKTIS</sequence>
<evidence type="ECO:0000313" key="4">
    <source>
        <dbReference type="Proteomes" id="UP000232222"/>
    </source>
</evidence>
<accession>A0A2K8NRS0</accession>
<dbReference type="PANTHER" id="PTHR33515:SF1">
    <property type="entry name" value="RIBOSOME-BINDING FACTOR A, CHLOROPLASTIC-RELATED"/>
    <property type="match status" value="1"/>
</dbReference>
<dbReference type="GO" id="GO:0005829">
    <property type="term" value="C:cytosol"/>
    <property type="evidence" value="ECO:0007669"/>
    <property type="project" value="TreeGrafter"/>
</dbReference>
<dbReference type="AlphaFoldDB" id="A0A2K8NRS0"/>
<dbReference type="GO" id="GO:0043024">
    <property type="term" value="F:ribosomal small subunit binding"/>
    <property type="evidence" value="ECO:0007669"/>
    <property type="project" value="TreeGrafter"/>
</dbReference>
<comment type="subcellular location">
    <subcellularLocation>
        <location evidence="2">Cytoplasm</location>
    </subcellularLocation>
</comment>
<protein>
    <recommendedName>
        <fullName evidence="2">Ribosome-binding factor A</fullName>
    </recommendedName>
</protein>
<dbReference type="InterPro" id="IPR023799">
    <property type="entry name" value="RbfA_dom_sf"/>
</dbReference>
<dbReference type="InterPro" id="IPR015946">
    <property type="entry name" value="KH_dom-like_a/b"/>
</dbReference>
<dbReference type="OrthoDB" id="384689at2"/>
<comment type="similarity">
    <text evidence="2">Belongs to the RbfA family.</text>
</comment>
<name>A0A2K8NRS0_9MOLU</name>
<dbReference type="RefSeq" id="WP_100609473.1">
    <property type="nucleotide sequence ID" value="NZ_CP024962.1"/>
</dbReference>
<evidence type="ECO:0000256" key="2">
    <source>
        <dbReference type="HAMAP-Rule" id="MF_00003"/>
    </source>
</evidence>
<keyword evidence="4" id="KW-1185">Reference proteome</keyword>
<dbReference type="SUPFAM" id="SSF89919">
    <property type="entry name" value="Ribosome-binding factor A, RbfA"/>
    <property type="match status" value="1"/>
</dbReference>
<dbReference type="HAMAP" id="MF_00003">
    <property type="entry name" value="RbfA"/>
    <property type="match status" value="1"/>
</dbReference>